<evidence type="ECO:0000256" key="4">
    <source>
        <dbReference type="SAM" id="Coils"/>
    </source>
</evidence>
<keyword evidence="3 4" id="KW-0175">Coiled coil</keyword>
<gene>
    <name evidence="7" type="ORF">KUCA_T00001726001</name>
</gene>
<protein>
    <recommendedName>
        <fullName evidence="6">TATA element modulatory factor 1 TATA binding domain-containing protein</fullName>
    </recommendedName>
</protein>
<feature type="region of interest" description="Disordered" evidence="5">
    <location>
        <begin position="1"/>
        <end position="112"/>
    </location>
</feature>
<dbReference type="GO" id="GO:0005794">
    <property type="term" value="C:Golgi apparatus"/>
    <property type="evidence" value="ECO:0007669"/>
    <property type="project" value="UniProtKB-SubCell"/>
</dbReference>
<sequence length="754" mass="86510">MEVLEYHDQSELHDNKPEPEKESEVVPTKEPEIVEQEQEEVKDPPIAAVEKKPRSKRLTLQERLALAAKSGGKKKENSEDSPRASVDSVRPVVDEPEKEVTPPVSEEAEEPSIPENFTELEKDDLIVLVRKLDDLNKQTKLNSESKLAALNTQVSTLNSTVSALSATNERLKDRLNTNAKSQDNSVLSKKLEEKELQIKELLEEGAKLSSKEVSLTQTIKKLKIKEIENEEEIDRLKEEAGELIDKANNLQSQMDAVRESEKSIKEERLNFEILQGKFDKLTKERTNIYNELKELKHKRLDVQLSNTKKALEEETKKSSELQAKLEQLSLQFEMFKEQSKVEISQKEYKLEKEKQRYNELRDENYNEIKRLEQKMEQLRIQSENKLVNGTSSSDGSQEIDKKLLSTNEILQVQYTQALENWKLIESSYQNKISQFENDINLLKQKDMNYSRKIKTMTSDLRAKSEDIDELIDIESSLRNEITKLTEKITSKEDEIVQLRQNYELISKQLEEEKAKLEEEKAKKPEVVAAPVQPQSLYLHDLSSSNLFKSQRSVSAISSINHSWDIALGESSTTPRSTLPNSRKVSNTSLYFSPSLQTPTYNRYEFVEQEDDFDVSSPISTYKPKDDDLGSSSNNLTVHGSNGGANIQIMGKLSSQIRRLEIEMITLKDEVNTLTREKADATTEILRLMKQNEELASLKESNLELEKDLQDLSHNYETTLVLLGEKSEQVEELKADVQDLKDLCREQVQQLVSMK</sequence>
<reference evidence="7" key="2">
    <citation type="submission" date="2014-02" db="EMBL/GenBank/DDBJ databases">
        <title>Complete DNA sequence of /Kuraishia capsulata/ illustrates novel genomic features among budding yeasts (/Saccharomycotina/).</title>
        <authorList>
            <person name="Morales L."/>
            <person name="Noel B."/>
            <person name="Porcel B."/>
            <person name="Marcet-Houben M."/>
            <person name="Hullo M-F."/>
            <person name="Sacerdot C."/>
            <person name="Tekaia F."/>
            <person name="Leh-Louis V."/>
            <person name="Despons L."/>
            <person name="Khanna V."/>
            <person name="Aury J-M."/>
            <person name="Barbe V."/>
            <person name="Couloux A."/>
            <person name="Labadie K."/>
            <person name="Pelletier E."/>
            <person name="Souciet J-L."/>
            <person name="Boekhout T."/>
            <person name="Gabaldon T."/>
            <person name="Wincker P."/>
            <person name="Dujon B."/>
        </authorList>
    </citation>
    <scope>NUCLEOTIDE SEQUENCE</scope>
    <source>
        <strain evidence="7">CBS 1993</strain>
    </source>
</reference>
<keyword evidence="8" id="KW-1185">Reference proteome</keyword>
<dbReference type="Proteomes" id="UP000019384">
    <property type="component" value="Unassembled WGS sequence"/>
</dbReference>
<keyword evidence="2" id="KW-0333">Golgi apparatus</keyword>
<evidence type="ECO:0000256" key="5">
    <source>
        <dbReference type="SAM" id="MobiDB-lite"/>
    </source>
</evidence>
<dbReference type="InterPro" id="IPR022092">
    <property type="entry name" value="TMF_DNA-bd"/>
</dbReference>
<evidence type="ECO:0000256" key="3">
    <source>
        <dbReference type="ARBA" id="ARBA00023054"/>
    </source>
</evidence>
<feature type="coiled-coil region" evidence="4">
    <location>
        <begin position="425"/>
        <end position="526"/>
    </location>
</feature>
<dbReference type="PANTHER" id="PTHR46515">
    <property type="entry name" value="TATA ELEMENT MODULATORY FACTOR TMF1"/>
    <property type="match status" value="1"/>
</dbReference>
<feature type="compositionally biased region" description="Basic and acidic residues" evidence="5">
    <location>
        <begin position="73"/>
        <end position="82"/>
    </location>
</feature>
<organism evidence="7 8">
    <name type="scientific">Kuraishia capsulata CBS 1993</name>
    <dbReference type="NCBI Taxonomy" id="1382522"/>
    <lineage>
        <taxon>Eukaryota</taxon>
        <taxon>Fungi</taxon>
        <taxon>Dikarya</taxon>
        <taxon>Ascomycota</taxon>
        <taxon>Saccharomycotina</taxon>
        <taxon>Pichiomycetes</taxon>
        <taxon>Pichiales</taxon>
        <taxon>Pichiaceae</taxon>
        <taxon>Kuraishia</taxon>
    </lineage>
</organism>
<dbReference type="HOGENOM" id="CLU_019193_0_0_1"/>
<dbReference type="EMBL" id="HG793126">
    <property type="protein sequence ID" value="CDK25756.1"/>
    <property type="molecule type" value="Genomic_DNA"/>
</dbReference>
<accession>W6MI25</accession>
<dbReference type="Pfam" id="PF12325">
    <property type="entry name" value="TMF_TATA_bd"/>
    <property type="match status" value="1"/>
</dbReference>
<dbReference type="RefSeq" id="XP_022457767.1">
    <property type="nucleotide sequence ID" value="XM_022603936.1"/>
</dbReference>
<evidence type="ECO:0000313" key="7">
    <source>
        <dbReference type="EMBL" id="CDK25756.1"/>
    </source>
</evidence>
<comment type="subcellular location">
    <subcellularLocation>
        <location evidence="1">Golgi apparatus</location>
    </subcellularLocation>
</comment>
<dbReference type="OrthoDB" id="74178at2759"/>
<evidence type="ECO:0000313" key="8">
    <source>
        <dbReference type="Proteomes" id="UP000019384"/>
    </source>
</evidence>
<evidence type="ECO:0000256" key="2">
    <source>
        <dbReference type="ARBA" id="ARBA00023034"/>
    </source>
</evidence>
<dbReference type="GeneID" id="34519155"/>
<feature type="coiled-coil region" evidence="4">
    <location>
        <begin position="184"/>
        <end position="388"/>
    </location>
</feature>
<dbReference type="AlphaFoldDB" id="W6MI25"/>
<evidence type="ECO:0000259" key="6">
    <source>
        <dbReference type="Pfam" id="PF12325"/>
    </source>
</evidence>
<feature type="coiled-coil region" evidence="4">
    <location>
        <begin position="649"/>
        <end position="749"/>
    </location>
</feature>
<dbReference type="PANTHER" id="PTHR46515:SF1">
    <property type="entry name" value="TATA ELEMENT MODULATORY FACTOR"/>
    <property type="match status" value="1"/>
</dbReference>
<dbReference type="InterPro" id="IPR022091">
    <property type="entry name" value="TMF_TATA-bd"/>
</dbReference>
<evidence type="ECO:0000256" key="1">
    <source>
        <dbReference type="ARBA" id="ARBA00004555"/>
    </source>
</evidence>
<dbReference type="GO" id="GO:0005783">
    <property type="term" value="C:endoplasmic reticulum"/>
    <property type="evidence" value="ECO:0007669"/>
    <property type="project" value="TreeGrafter"/>
</dbReference>
<name>W6MI25_9ASCO</name>
<dbReference type="InterPro" id="IPR052602">
    <property type="entry name" value="Growth_transcription_reg"/>
</dbReference>
<proteinExistence type="predicted"/>
<feature type="domain" description="TATA element modulatory factor 1 TATA binding" evidence="6">
    <location>
        <begin position="638"/>
        <end position="750"/>
    </location>
</feature>
<feature type="compositionally biased region" description="Basic and acidic residues" evidence="5">
    <location>
        <begin position="1"/>
        <end position="32"/>
    </location>
</feature>
<reference evidence="7" key="1">
    <citation type="submission" date="2013-12" db="EMBL/GenBank/DDBJ databases">
        <authorList>
            <person name="Genoscope - CEA"/>
        </authorList>
    </citation>
    <scope>NUCLEOTIDE SEQUENCE</scope>
    <source>
        <strain evidence="7">CBS 1993</strain>
    </source>
</reference>
<dbReference type="Pfam" id="PF12329">
    <property type="entry name" value="TMF_DNA_bd"/>
    <property type="match status" value="1"/>
</dbReference>